<accession>A0A542ZFH0</accession>
<dbReference type="SUPFAM" id="SSF53850">
    <property type="entry name" value="Periplasmic binding protein-like II"/>
    <property type="match status" value="1"/>
</dbReference>
<dbReference type="CDD" id="cd13611">
    <property type="entry name" value="PBP2_YehZ"/>
    <property type="match status" value="1"/>
</dbReference>
<gene>
    <name evidence="2" type="ORF">FB474_0442</name>
</gene>
<dbReference type="OrthoDB" id="9781705at2"/>
<dbReference type="RefSeq" id="WP_141787159.1">
    <property type="nucleotide sequence ID" value="NZ_BAAAKX010000009.1"/>
</dbReference>
<dbReference type="InterPro" id="IPR007210">
    <property type="entry name" value="ABC_Gly_betaine_transp_sub-bd"/>
</dbReference>
<dbReference type="Pfam" id="PF04069">
    <property type="entry name" value="OpuAC"/>
    <property type="match status" value="1"/>
</dbReference>
<dbReference type="Gene3D" id="3.40.190.120">
    <property type="entry name" value="Osmoprotection protein (prox), domain 2"/>
    <property type="match status" value="1"/>
</dbReference>
<evidence type="ECO:0000313" key="2">
    <source>
        <dbReference type="EMBL" id="TQL59095.1"/>
    </source>
</evidence>
<protein>
    <submittedName>
        <fullName evidence="2">Osmoprotectant transport system substrate-binding protein</fullName>
    </submittedName>
</protein>
<dbReference type="EMBL" id="VFOQ01000001">
    <property type="protein sequence ID" value="TQL59095.1"/>
    <property type="molecule type" value="Genomic_DNA"/>
</dbReference>
<evidence type="ECO:0000259" key="1">
    <source>
        <dbReference type="Pfam" id="PF04069"/>
    </source>
</evidence>
<dbReference type="GO" id="GO:0022857">
    <property type="term" value="F:transmembrane transporter activity"/>
    <property type="evidence" value="ECO:0007669"/>
    <property type="project" value="InterPro"/>
</dbReference>
<feature type="domain" description="ABC-type glycine betaine transport system substrate-binding" evidence="1">
    <location>
        <begin position="61"/>
        <end position="329"/>
    </location>
</feature>
<evidence type="ECO:0000313" key="3">
    <source>
        <dbReference type="Proteomes" id="UP000319514"/>
    </source>
</evidence>
<dbReference type="GO" id="GO:0043190">
    <property type="term" value="C:ATP-binding cassette (ABC) transporter complex"/>
    <property type="evidence" value="ECO:0007669"/>
    <property type="project" value="InterPro"/>
</dbReference>
<dbReference type="AlphaFoldDB" id="A0A542ZFH0"/>
<dbReference type="Proteomes" id="UP000319514">
    <property type="component" value="Unassembled WGS sequence"/>
</dbReference>
<comment type="caution">
    <text evidence="2">The sequence shown here is derived from an EMBL/GenBank/DDBJ whole genome shotgun (WGS) entry which is preliminary data.</text>
</comment>
<sequence>MTARTSRRARLTRRAGIPAVAALAAGALLSGCGLQTSGGFLPAAKLAGPEKDVKPMTGTAISVGSKNFSEQILLGKMAGILLQANGAKVTDLTNIPGSASARQAQVSGQIDLEWEYTGTAWISYLGHANGIPDREKQYTSVRDADLKANKLAWLKPAPMNNTYGFATTAATAKRLGISKLSDLSKVPPKERTFCVESEFASRNDGFQPMLKRYGVPLGSAVPRGNVKTLDTGAIYEATAQGQCNFGEVYTTDGRIQSLNLKVMEDDRKFFPAYNVAVVVRQPVLSKNPQIEKLFAPVAAKLDDTTLRHLNAKIDVEGQDPAKVAMDWLVQEGFVKRG</sequence>
<dbReference type="PROSITE" id="PS51257">
    <property type="entry name" value="PROKAR_LIPOPROTEIN"/>
    <property type="match status" value="1"/>
</dbReference>
<reference evidence="2 3" key="1">
    <citation type="submission" date="2019-06" db="EMBL/GenBank/DDBJ databases">
        <title>Sequencing the genomes of 1000 actinobacteria strains.</title>
        <authorList>
            <person name="Klenk H.-P."/>
        </authorList>
    </citation>
    <scope>NUCLEOTIDE SEQUENCE [LARGE SCALE GENOMIC DNA]</scope>
    <source>
        <strain evidence="2 3">DSM 18082</strain>
    </source>
</reference>
<keyword evidence="3" id="KW-1185">Reference proteome</keyword>
<dbReference type="Gene3D" id="3.40.190.10">
    <property type="entry name" value="Periplasmic binding protein-like II"/>
    <property type="match status" value="1"/>
</dbReference>
<organism evidence="2 3">
    <name type="scientific">Oryzihumus leptocrescens</name>
    <dbReference type="NCBI Taxonomy" id="297536"/>
    <lineage>
        <taxon>Bacteria</taxon>
        <taxon>Bacillati</taxon>
        <taxon>Actinomycetota</taxon>
        <taxon>Actinomycetes</taxon>
        <taxon>Micrococcales</taxon>
        <taxon>Intrasporangiaceae</taxon>
        <taxon>Oryzihumus</taxon>
    </lineage>
</organism>
<name>A0A542ZFH0_9MICO</name>
<proteinExistence type="predicted"/>